<keyword evidence="2" id="KW-0067">ATP-binding</keyword>
<sequence>MGKRSITDEEIALIKAMLHRGMRNATIQFYFNRPDRPVNSGRITNIGDGTYSDSALIPMAGDATLDAFLAGFGQASLVVPPAPGAQVAPARCGPLDRETLLAMFQQDADGTWRFRPGETDAHECKASFRLRNAHVWLRAVAALANNRGGYILFGVHDKDAACADGVDKSFAVIGLTGSDFANLDPADLTSHIKAKLDPTPRVGAATIELDGKTVGVLHVEQHPSRPVIATRQEGDIREGDIFFRYPGQSSRIKYGDLRTMLDERDAIARQQILPMVEKLLQRGPDRVLLADLEEGVLDDGKRPITIDKSLLDQLSFIREGEFNEVAGAPALRLIGEVRAAGEERIGSRGVVTDVNLLTNFLNRETLFRPVEYIRFAVEASHAEWLPIFYFAQASQLDRADLAAFIGGLGGSAKRREMFASRAMGTKAAFKKPVGTPATMLQEIELGLLPEPANSKDANNVAMAICGLVSPEGFEPATLLDLLSRCVALASTDSKGGIMSNIRRAACRLDELLFAPAGKG</sequence>
<organism evidence="2 3">
    <name type="scientific">Sphingomonas pokkalii</name>
    <dbReference type="NCBI Taxonomy" id="2175090"/>
    <lineage>
        <taxon>Bacteria</taxon>
        <taxon>Pseudomonadati</taxon>
        <taxon>Pseudomonadota</taxon>
        <taxon>Alphaproteobacteria</taxon>
        <taxon>Sphingomonadales</taxon>
        <taxon>Sphingomonadaceae</taxon>
        <taxon>Sphingomonas</taxon>
    </lineage>
</organism>
<dbReference type="Proteomes" id="UP000245890">
    <property type="component" value="Unassembled WGS sequence"/>
</dbReference>
<accession>A0A2U0SFM5</accession>
<comment type="caution">
    <text evidence="2">The sequence shown here is derived from an EMBL/GenBank/DDBJ whole genome shotgun (WGS) entry which is preliminary data.</text>
</comment>
<evidence type="ECO:0000313" key="3">
    <source>
        <dbReference type="Proteomes" id="UP000245890"/>
    </source>
</evidence>
<keyword evidence="2" id="KW-0547">Nucleotide-binding</keyword>
<name>A0A2U0SFM5_9SPHN</name>
<dbReference type="GO" id="GO:0005524">
    <property type="term" value="F:ATP binding"/>
    <property type="evidence" value="ECO:0007669"/>
    <property type="project" value="UniProtKB-KW"/>
</dbReference>
<dbReference type="InterPro" id="IPR038461">
    <property type="entry name" value="Schlafen_AlbA_2_dom_sf"/>
</dbReference>
<dbReference type="InterPro" id="IPR007421">
    <property type="entry name" value="Schlafen_AlbA_2_dom"/>
</dbReference>
<proteinExistence type="predicted"/>
<reference evidence="2 3" key="1">
    <citation type="submission" date="2018-05" db="EMBL/GenBank/DDBJ databases">
        <title>Description of Sphingomonas pokkalii sp nov, isolated from the rhizosphere of saline tolerant pokkali rice and its draft genome analysis.</title>
        <authorList>
            <person name="Menon R."/>
            <person name="Kumari S."/>
            <person name="Rameshkumar N."/>
        </authorList>
    </citation>
    <scope>NUCLEOTIDE SEQUENCE [LARGE SCALE GENOMIC DNA]</scope>
    <source>
        <strain evidence="2 3">L3B27</strain>
    </source>
</reference>
<dbReference type="AlphaFoldDB" id="A0A2U0SFM5"/>
<dbReference type="Pfam" id="PF04326">
    <property type="entry name" value="SLFN_AlbA_2"/>
    <property type="match status" value="1"/>
</dbReference>
<keyword evidence="3" id="KW-1185">Reference proteome</keyword>
<dbReference type="OrthoDB" id="9807907at2"/>
<dbReference type="EMBL" id="QENQ01000001">
    <property type="protein sequence ID" value="PVX30167.1"/>
    <property type="molecule type" value="Genomic_DNA"/>
</dbReference>
<gene>
    <name evidence="2" type="ORF">DD559_13180</name>
</gene>
<protein>
    <submittedName>
        <fullName evidence="2">ATP-binding protein</fullName>
    </submittedName>
</protein>
<dbReference type="Gene3D" id="3.30.950.30">
    <property type="entry name" value="Schlafen, AAA domain"/>
    <property type="match status" value="1"/>
</dbReference>
<evidence type="ECO:0000313" key="2">
    <source>
        <dbReference type="EMBL" id="PVX30167.1"/>
    </source>
</evidence>
<evidence type="ECO:0000259" key="1">
    <source>
        <dbReference type="Pfam" id="PF04326"/>
    </source>
</evidence>
<feature type="domain" description="Schlafen AlbA-2" evidence="1">
    <location>
        <begin position="118"/>
        <end position="251"/>
    </location>
</feature>